<dbReference type="AlphaFoldDB" id="A0A485L2A1"/>
<dbReference type="Proteomes" id="UP000332933">
    <property type="component" value="Unassembled WGS sequence"/>
</dbReference>
<dbReference type="InterPro" id="IPR036514">
    <property type="entry name" value="SGNH_hydro_sf"/>
</dbReference>
<protein>
    <submittedName>
        <fullName evidence="4">Aste57867_15057 protein</fullName>
    </submittedName>
</protein>
<gene>
    <name evidence="4" type="primary">Aste57867_15057</name>
    <name evidence="3" type="ORF">As57867_015001</name>
    <name evidence="4" type="ORF">ASTE57867_15057</name>
</gene>
<dbReference type="CDD" id="cd01846">
    <property type="entry name" value="fatty_acyltransferase_like"/>
    <property type="match status" value="1"/>
</dbReference>
<organism evidence="4 5">
    <name type="scientific">Aphanomyces stellatus</name>
    <dbReference type="NCBI Taxonomy" id="120398"/>
    <lineage>
        <taxon>Eukaryota</taxon>
        <taxon>Sar</taxon>
        <taxon>Stramenopiles</taxon>
        <taxon>Oomycota</taxon>
        <taxon>Saprolegniomycetes</taxon>
        <taxon>Saprolegniales</taxon>
        <taxon>Verrucalvaceae</taxon>
        <taxon>Aphanomyces</taxon>
    </lineage>
</organism>
<dbReference type="GO" id="GO:0016788">
    <property type="term" value="F:hydrolase activity, acting on ester bonds"/>
    <property type="evidence" value="ECO:0007669"/>
    <property type="project" value="InterPro"/>
</dbReference>
<keyword evidence="5" id="KW-1185">Reference proteome</keyword>
<dbReference type="PANTHER" id="PTHR22835:SF659">
    <property type="entry name" value="GDSL LIPASE_ACYLHYDROLASE, PUTATIVE (AFU_ORTHOLOGUE AFUA_2G00510)-RELATED"/>
    <property type="match status" value="1"/>
</dbReference>
<keyword evidence="2" id="KW-0732">Signal</keyword>
<accession>A0A485L2A1</accession>
<name>A0A485L2A1_9STRA</name>
<reference evidence="4 5" key="1">
    <citation type="submission" date="2019-03" db="EMBL/GenBank/DDBJ databases">
        <authorList>
            <person name="Gaulin E."/>
            <person name="Dumas B."/>
        </authorList>
    </citation>
    <scope>NUCLEOTIDE SEQUENCE [LARGE SCALE GENOMIC DNA]</scope>
    <source>
        <strain evidence="4">CBS 568.67</strain>
    </source>
</reference>
<dbReference type="Gene3D" id="3.40.50.1110">
    <property type="entry name" value="SGNH hydrolase"/>
    <property type="match status" value="1"/>
</dbReference>
<evidence type="ECO:0000313" key="3">
    <source>
        <dbReference type="EMBL" id="KAF0694034.1"/>
    </source>
</evidence>
<proteinExistence type="inferred from homology"/>
<dbReference type="InterPro" id="IPR001087">
    <property type="entry name" value="GDSL"/>
</dbReference>
<evidence type="ECO:0000313" key="5">
    <source>
        <dbReference type="Proteomes" id="UP000332933"/>
    </source>
</evidence>
<dbReference type="SUPFAM" id="SSF52266">
    <property type="entry name" value="SGNH hydrolase"/>
    <property type="match status" value="1"/>
</dbReference>
<evidence type="ECO:0000256" key="1">
    <source>
        <dbReference type="ARBA" id="ARBA00008668"/>
    </source>
</evidence>
<evidence type="ECO:0000256" key="2">
    <source>
        <dbReference type="SAM" id="SignalP"/>
    </source>
</evidence>
<feature type="signal peptide" evidence="2">
    <location>
        <begin position="1"/>
        <end position="17"/>
    </location>
</feature>
<dbReference type="EMBL" id="VJMH01005617">
    <property type="protein sequence ID" value="KAF0694034.1"/>
    <property type="molecule type" value="Genomic_DNA"/>
</dbReference>
<reference evidence="3" key="2">
    <citation type="submission" date="2019-06" db="EMBL/GenBank/DDBJ databases">
        <title>Genomics analysis of Aphanomyces spp. identifies a new class of oomycete effector associated with host adaptation.</title>
        <authorList>
            <person name="Gaulin E."/>
        </authorList>
    </citation>
    <scope>NUCLEOTIDE SEQUENCE</scope>
    <source>
        <strain evidence="3">CBS 578.67</strain>
    </source>
</reference>
<comment type="similarity">
    <text evidence="1">Belongs to the 'GDSL' lipolytic enzyme family.</text>
</comment>
<dbReference type="EMBL" id="CAADRA010005638">
    <property type="protein sequence ID" value="VFT91871.1"/>
    <property type="molecule type" value="Genomic_DNA"/>
</dbReference>
<dbReference type="Pfam" id="PF00657">
    <property type="entry name" value="Lipase_GDSL"/>
    <property type="match status" value="1"/>
</dbReference>
<dbReference type="PANTHER" id="PTHR22835">
    <property type="entry name" value="ZINC FINGER FYVE DOMAIN CONTAINING PROTEIN"/>
    <property type="match status" value="1"/>
</dbReference>
<dbReference type="OrthoDB" id="62255at2759"/>
<evidence type="ECO:0000313" key="4">
    <source>
        <dbReference type="EMBL" id="VFT91871.1"/>
    </source>
</evidence>
<sequence>MLWRVWLVATVIATSEAFIKKIVSFGDSLTDTGNGAYVLTKGLVPSNAYWQGRFSNGPTYIEVTAAALQATLANFAVGGATADNSLIPGVLGNTSDPNAVTIRGIPSVKDQVAAYLKTRETVRRDNIIYTIWIGNNDDDYNTAFKYNRAAVDVVRAVHDSWCTLAQAGATKIVTVAPIPLDSPFLASFNIHLHKFAVLFRVSHPWVTLGIFESAALVADISIYPPQFGFYHGLTDPCCTNKCYTGLPPQGTANVCATPDAYIVFDAFYHPTAATHRLIAARLVNFIQKWFD</sequence>
<feature type="chain" id="PRO_5036116296" evidence="2">
    <location>
        <begin position="18"/>
        <end position="291"/>
    </location>
</feature>